<feature type="binding site" evidence="6">
    <location>
        <position position="95"/>
    </location>
    <ligand>
        <name>Fe cation</name>
        <dbReference type="ChEBI" id="CHEBI:24875"/>
        <label>1</label>
    </ligand>
</feature>
<evidence type="ECO:0000256" key="5">
    <source>
        <dbReference type="ARBA" id="ARBA00023004"/>
    </source>
</evidence>
<keyword evidence="3 6" id="KW-0479">Metal-binding</keyword>
<dbReference type="AlphaFoldDB" id="A0A2K1NWU9"/>
<comment type="similarity">
    <text evidence="1 7">Belongs to the ferritin family. Prokaryotic subfamily.</text>
</comment>
<evidence type="ECO:0000256" key="7">
    <source>
        <dbReference type="RuleBase" id="RU361145"/>
    </source>
</evidence>
<keyword evidence="7" id="KW-0963">Cytoplasm</keyword>
<dbReference type="GO" id="GO:0042802">
    <property type="term" value="F:identical protein binding"/>
    <property type="evidence" value="ECO:0007669"/>
    <property type="project" value="UniProtKB-ARBA"/>
</dbReference>
<feature type="binding site" evidence="6">
    <location>
        <position position="128"/>
    </location>
    <ligand>
        <name>Fe cation</name>
        <dbReference type="ChEBI" id="CHEBI:24875"/>
        <label>1</label>
    </ligand>
</feature>
<evidence type="ECO:0000313" key="9">
    <source>
        <dbReference type="EMBL" id="PNR95012.1"/>
    </source>
</evidence>
<dbReference type="PANTHER" id="PTHR11431:SF127">
    <property type="entry name" value="BACTERIAL NON-HEME FERRITIN"/>
    <property type="match status" value="1"/>
</dbReference>
<dbReference type="EMBL" id="AZRL01000022">
    <property type="protein sequence ID" value="PNR95012.1"/>
    <property type="molecule type" value="Genomic_DNA"/>
</dbReference>
<gene>
    <name evidence="9" type="ORF">X929_09105</name>
</gene>
<dbReference type="OrthoDB" id="9801481at2"/>
<comment type="caution">
    <text evidence="9">The sequence shown here is derived from an EMBL/GenBank/DDBJ whole genome shotgun (WGS) entry which is preliminary data.</text>
</comment>
<feature type="binding site" evidence="6">
    <location>
        <position position="54"/>
    </location>
    <ligand>
        <name>Fe cation</name>
        <dbReference type="ChEBI" id="CHEBI:24875"/>
        <label>1</label>
    </ligand>
</feature>
<dbReference type="SUPFAM" id="SSF47240">
    <property type="entry name" value="Ferritin-like"/>
    <property type="match status" value="1"/>
</dbReference>
<dbReference type="CDD" id="cd01055">
    <property type="entry name" value="Nonheme_Ferritin"/>
    <property type="match status" value="1"/>
</dbReference>
<accession>A0A2K1NWU9</accession>
<feature type="domain" description="Ferritin-like diiron" evidence="8">
    <location>
        <begin position="1"/>
        <end position="146"/>
    </location>
</feature>
<evidence type="ECO:0000256" key="2">
    <source>
        <dbReference type="ARBA" id="ARBA00022434"/>
    </source>
</evidence>
<dbReference type="EC" id="1.16.3.2" evidence="7"/>
<protein>
    <recommendedName>
        <fullName evidence="7">Ferritin</fullName>
        <ecNumber evidence="7">1.16.3.2</ecNumber>
    </recommendedName>
</protein>
<dbReference type="InterPro" id="IPR008331">
    <property type="entry name" value="Ferritin_DPS_dom"/>
</dbReference>
<dbReference type="FunFam" id="1.20.1260.10:FF:000001">
    <property type="entry name" value="Non-heme ferritin"/>
    <property type="match status" value="1"/>
</dbReference>
<dbReference type="Proteomes" id="UP000236434">
    <property type="component" value="Unassembled WGS sequence"/>
</dbReference>
<keyword evidence="2 7" id="KW-0409">Iron storage</keyword>
<feature type="binding site" evidence="6">
    <location>
        <position position="18"/>
    </location>
    <ligand>
        <name>Fe cation</name>
        <dbReference type="ChEBI" id="CHEBI:24875"/>
        <label>1</label>
    </ligand>
</feature>
<dbReference type="GO" id="GO:0005829">
    <property type="term" value="C:cytosol"/>
    <property type="evidence" value="ECO:0007669"/>
    <property type="project" value="TreeGrafter"/>
</dbReference>
<reference evidence="9 10" key="1">
    <citation type="submission" date="2013-12" db="EMBL/GenBank/DDBJ databases">
        <title>Comparative genomics of Petrotoga isolates.</title>
        <authorList>
            <person name="Nesbo C.L."/>
            <person name="Charchuk R."/>
            <person name="Chow K."/>
        </authorList>
    </citation>
    <scope>NUCLEOTIDE SEQUENCE [LARGE SCALE GENOMIC DNA]</scope>
    <source>
        <strain evidence="9 10">DSM 13574</strain>
    </source>
</reference>
<keyword evidence="5 6" id="KW-0408">Iron</keyword>
<dbReference type="Gene3D" id="1.20.1260.10">
    <property type="match status" value="1"/>
</dbReference>
<evidence type="ECO:0000313" key="10">
    <source>
        <dbReference type="Proteomes" id="UP000236434"/>
    </source>
</evidence>
<dbReference type="InterPro" id="IPR012347">
    <property type="entry name" value="Ferritin-like"/>
</dbReference>
<evidence type="ECO:0000256" key="6">
    <source>
        <dbReference type="PIRSR" id="PIRSR601519-1"/>
    </source>
</evidence>
<dbReference type="GO" id="GO:0008199">
    <property type="term" value="F:ferric iron binding"/>
    <property type="evidence" value="ECO:0007669"/>
    <property type="project" value="InterPro"/>
</dbReference>
<dbReference type="InterPro" id="IPR001519">
    <property type="entry name" value="Ferritin"/>
</dbReference>
<dbReference type="RefSeq" id="WP_103065341.1">
    <property type="nucleotide sequence ID" value="NZ_AZRL01000022.1"/>
</dbReference>
<dbReference type="PANTHER" id="PTHR11431">
    <property type="entry name" value="FERRITIN"/>
    <property type="match status" value="1"/>
</dbReference>
<dbReference type="GO" id="GO:0006879">
    <property type="term" value="P:intracellular iron ion homeostasis"/>
    <property type="evidence" value="ECO:0007669"/>
    <property type="project" value="UniProtKB-KW"/>
</dbReference>
<comment type="subcellular location">
    <subcellularLocation>
        <location evidence="7">Cytoplasm</location>
    </subcellularLocation>
</comment>
<dbReference type="PROSITE" id="PS50905">
    <property type="entry name" value="FERRITIN_LIKE"/>
    <property type="match status" value="1"/>
</dbReference>
<dbReference type="GO" id="GO:0006826">
    <property type="term" value="P:iron ion transport"/>
    <property type="evidence" value="ECO:0007669"/>
    <property type="project" value="InterPro"/>
</dbReference>
<dbReference type="InterPro" id="IPR009078">
    <property type="entry name" value="Ferritin-like_SF"/>
</dbReference>
<name>A0A2K1NWU9_9BACT</name>
<dbReference type="InterPro" id="IPR009040">
    <property type="entry name" value="Ferritin-like_diiron"/>
</dbReference>
<proteinExistence type="inferred from homology"/>
<organism evidence="9 10">
    <name type="scientific">Petrotoga olearia DSM 13574</name>
    <dbReference type="NCBI Taxonomy" id="1122955"/>
    <lineage>
        <taxon>Bacteria</taxon>
        <taxon>Thermotogati</taxon>
        <taxon>Thermotogota</taxon>
        <taxon>Thermotogae</taxon>
        <taxon>Petrotogales</taxon>
        <taxon>Petrotogaceae</taxon>
        <taxon>Petrotoga</taxon>
    </lineage>
</organism>
<dbReference type="Pfam" id="PF00210">
    <property type="entry name" value="Ferritin"/>
    <property type="match status" value="1"/>
</dbReference>
<evidence type="ECO:0000256" key="4">
    <source>
        <dbReference type="ARBA" id="ARBA00023002"/>
    </source>
</evidence>
<sequence>MKLEDKMLNALNEQINKEIFSAYLYYSMAAYFDSINLEGFANWMKVQAKEELTHAHKLYDYIYDKDGVVELGSIEKPKKGWGSPLEAFNDAYEHELSVTQSIDKLVDLAIELNDHATQSFLQWFVNEQIEEEANTKKIVDTLKMIGENKTALFIFNSQLGSRQ</sequence>
<dbReference type="InterPro" id="IPR041719">
    <property type="entry name" value="Ferritin_prok"/>
</dbReference>
<comment type="catalytic activity">
    <reaction evidence="7">
        <text>4 Fe(2+) + O2 + 6 H2O = 4 iron(III) oxide-hydroxide + 12 H(+)</text>
        <dbReference type="Rhea" id="RHEA:11972"/>
        <dbReference type="ChEBI" id="CHEBI:15377"/>
        <dbReference type="ChEBI" id="CHEBI:15378"/>
        <dbReference type="ChEBI" id="CHEBI:15379"/>
        <dbReference type="ChEBI" id="CHEBI:29033"/>
        <dbReference type="ChEBI" id="CHEBI:78619"/>
        <dbReference type="EC" id="1.16.3.2"/>
    </reaction>
</comment>
<keyword evidence="4" id="KW-0560">Oxidoreductase</keyword>
<dbReference type="GO" id="GO:0008198">
    <property type="term" value="F:ferrous iron binding"/>
    <property type="evidence" value="ECO:0007669"/>
    <property type="project" value="TreeGrafter"/>
</dbReference>
<feature type="binding site" evidence="6">
    <location>
        <position position="51"/>
    </location>
    <ligand>
        <name>Fe cation</name>
        <dbReference type="ChEBI" id="CHEBI:24875"/>
        <label>1</label>
    </ligand>
</feature>
<evidence type="ECO:0000259" key="8">
    <source>
        <dbReference type="PROSITE" id="PS50905"/>
    </source>
</evidence>
<evidence type="ECO:0000256" key="1">
    <source>
        <dbReference type="ARBA" id="ARBA00006950"/>
    </source>
</evidence>
<evidence type="ECO:0000256" key="3">
    <source>
        <dbReference type="ARBA" id="ARBA00022723"/>
    </source>
</evidence>
<comment type="function">
    <text evidence="7">Iron-storage protein.</text>
</comment>
<dbReference type="GO" id="GO:0004322">
    <property type="term" value="F:ferroxidase activity"/>
    <property type="evidence" value="ECO:0007669"/>
    <property type="project" value="TreeGrafter"/>
</dbReference>